<dbReference type="AlphaFoldDB" id="A0A409WIH2"/>
<comment type="caution">
    <text evidence="3">The sequence shown here is derived from an EMBL/GenBank/DDBJ whole genome shotgun (WGS) entry which is preliminary data.</text>
</comment>
<accession>A0A409WIH2</accession>
<dbReference type="InParanoid" id="A0A409WIH2"/>
<name>A0A409WIH2_PSICY</name>
<reference evidence="3 4" key="1">
    <citation type="journal article" date="2018" name="Evol. Lett.">
        <title>Horizontal gene cluster transfer increased hallucinogenic mushroom diversity.</title>
        <authorList>
            <person name="Reynolds H.T."/>
            <person name="Vijayakumar V."/>
            <person name="Gluck-Thaler E."/>
            <person name="Korotkin H.B."/>
            <person name="Matheny P.B."/>
            <person name="Slot J.C."/>
        </authorList>
    </citation>
    <scope>NUCLEOTIDE SEQUENCE [LARGE SCALE GENOMIC DNA]</scope>
    <source>
        <strain evidence="3 4">2631</strain>
    </source>
</reference>
<dbReference type="EMBL" id="NHYD01003422">
    <property type="protein sequence ID" value="PPQ78324.1"/>
    <property type="molecule type" value="Genomic_DNA"/>
</dbReference>
<feature type="transmembrane region" description="Helical" evidence="1">
    <location>
        <begin position="158"/>
        <end position="175"/>
    </location>
</feature>
<proteinExistence type="predicted"/>
<keyword evidence="4" id="KW-1185">Reference proteome</keyword>
<feature type="chain" id="PRO_5019323364" evidence="2">
    <location>
        <begin position="17"/>
        <end position="320"/>
    </location>
</feature>
<evidence type="ECO:0000313" key="3">
    <source>
        <dbReference type="EMBL" id="PPQ78324.1"/>
    </source>
</evidence>
<protein>
    <submittedName>
        <fullName evidence="3">Uncharacterized protein</fullName>
    </submittedName>
</protein>
<feature type="transmembrane region" description="Helical" evidence="1">
    <location>
        <begin position="276"/>
        <end position="299"/>
    </location>
</feature>
<sequence>MVQLLHIMDPILCLLSAAILDRSAKQSQPSPLGMLYSVSANLCDASDHELYYSCTSCSYSLELPRHDSGDANSGQSPDFMLCMTHLLHRIGEEFLIYETASFGTLLYFSRDIHRIFLGLKPLPMISLRLETRLHYKRRPGERIVIQAMQTGTTGLNRARISCIVVAVVSMAIIVVQGTHLRPWRGYPVQDQIFNQICLAGQLAARLCSNLRALRRGSQSFATILRVFRVFPTKNQKKHVSLLFSIAMVLVVTNEINSSRSSYLGFGCVRVAKGLSFPSFICPILMTYNLVGFALILGLLEEILQPERNTRNTIFQSTPRW</sequence>
<keyword evidence="1" id="KW-0812">Transmembrane</keyword>
<dbReference type="Proteomes" id="UP000283269">
    <property type="component" value="Unassembled WGS sequence"/>
</dbReference>
<keyword evidence="2" id="KW-0732">Signal</keyword>
<feature type="signal peptide" evidence="2">
    <location>
        <begin position="1"/>
        <end position="16"/>
    </location>
</feature>
<keyword evidence="1" id="KW-0472">Membrane</keyword>
<evidence type="ECO:0000256" key="2">
    <source>
        <dbReference type="SAM" id="SignalP"/>
    </source>
</evidence>
<gene>
    <name evidence="3" type="ORF">CVT25_011695</name>
</gene>
<keyword evidence="1" id="KW-1133">Transmembrane helix</keyword>
<evidence type="ECO:0000313" key="4">
    <source>
        <dbReference type="Proteomes" id="UP000283269"/>
    </source>
</evidence>
<organism evidence="3 4">
    <name type="scientific">Psilocybe cyanescens</name>
    <dbReference type="NCBI Taxonomy" id="93625"/>
    <lineage>
        <taxon>Eukaryota</taxon>
        <taxon>Fungi</taxon>
        <taxon>Dikarya</taxon>
        <taxon>Basidiomycota</taxon>
        <taxon>Agaricomycotina</taxon>
        <taxon>Agaricomycetes</taxon>
        <taxon>Agaricomycetidae</taxon>
        <taxon>Agaricales</taxon>
        <taxon>Agaricineae</taxon>
        <taxon>Strophariaceae</taxon>
        <taxon>Psilocybe</taxon>
    </lineage>
</organism>
<evidence type="ECO:0000256" key="1">
    <source>
        <dbReference type="SAM" id="Phobius"/>
    </source>
</evidence>